<evidence type="ECO:0000313" key="3">
    <source>
        <dbReference type="Proteomes" id="UP000316093"/>
    </source>
</evidence>
<evidence type="ECO:0000313" key="2">
    <source>
        <dbReference type="EMBL" id="QDE38805.1"/>
    </source>
</evidence>
<keyword evidence="1" id="KW-1133">Transmembrane helix</keyword>
<dbReference type="OrthoDB" id="5955356at2"/>
<reference evidence="2 3" key="1">
    <citation type="submission" date="2019-06" db="EMBL/GenBank/DDBJ databases">
        <title>A complete genome sequence for Luteibacter pinisoli MAH-14.</title>
        <authorList>
            <person name="Baltrus D.A."/>
        </authorList>
    </citation>
    <scope>NUCLEOTIDE SEQUENCE [LARGE SCALE GENOMIC DNA]</scope>
    <source>
        <strain evidence="2 3">MAH-14</strain>
    </source>
</reference>
<protein>
    <submittedName>
        <fullName evidence="2">Uncharacterized protein</fullName>
    </submittedName>
</protein>
<keyword evidence="1" id="KW-0812">Transmembrane</keyword>
<feature type="transmembrane region" description="Helical" evidence="1">
    <location>
        <begin position="144"/>
        <end position="163"/>
    </location>
</feature>
<dbReference type="KEGG" id="lpy:FIV34_06110"/>
<dbReference type="RefSeq" id="WP_139980680.1">
    <property type="nucleotide sequence ID" value="NZ_CP041046.1"/>
</dbReference>
<keyword evidence="3" id="KW-1185">Reference proteome</keyword>
<feature type="transmembrane region" description="Helical" evidence="1">
    <location>
        <begin position="65"/>
        <end position="87"/>
    </location>
</feature>
<feature type="transmembrane region" description="Helical" evidence="1">
    <location>
        <begin position="12"/>
        <end position="30"/>
    </location>
</feature>
<sequence>MTNMGISAYRWLIGVIVLAIGLAAVMTYLASVNARAWANLTGLVNAVPVPARFRATGSDFPDLTAIYFLWASPVFPASLAAVVTHFWRPDDGDTRAHRPDDFEVKMGFGSLFMIAFGGATLWAMDGEEVLGMPVGTQLPQLLVLGWIPFAIGGCLMGMGVIGLRRVFAPLS</sequence>
<gene>
    <name evidence="2" type="ORF">FIV34_06110</name>
</gene>
<accession>A0A4Y5Z2M0</accession>
<proteinExistence type="predicted"/>
<keyword evidence="1" id="KW-0472">Membrane</keyword>
<feature type="transmembrane region" description="Helical" evidence="1">
    <location>
        <begin position="107"/>
        <end position="124"/>
    </location>
</feature>
<evidence type="ECO:0000256" key="1">
    <source>
        <dbReference type="SAM" id="Phobius"/>
    </source>
</evidence>
<dbReference type="EMBL" id="CP041046">
    <property type="protein sequence ID" value="QDE38805.1"/>
    <property type="molecule type" value="Genomic_DNA"/>
</dbReference>
<dbReference type="AlphaFoldDB" id="A0A4Y5Z2M0"/>
<organism evidence="2 3">
    <name type="scientific">Luteibacter pinisoli</name>
    <dbReference type="NCBI Taxonomy" id="2589080"/>
    <lineage>
        <taxon>Bacteria</taxon>
        <taxon>Pseudomonadati</taxon>
        <taxon>Pseudomonadota</taxon>
        <taxon>Gammaproteobacteria</taxon>
        <taxon>Lysobacterales</taxon>
        <taxon>Rhodanobacteraceae</taxon>
        <taxon>Luteibacter</taxon>
    </lineage>
</organism>
<name>A0A4Y5Z2M0_9GAMM</name>
<dbReference type="Proteomes" id="UP000316093">
    <property type="component" value="Chromosome"/>
</dbReference>